<dbReference type="InterPro" id="IPR000667">
    <property type="entry name" value="Peptidase_S13"/>
</dbReference>
<feature type="compositionally biased region" description="Low complexity" evidence="3">
    <location>
        <begin position="286"/>
        <end position="304"/>
    </location>
</feature>
<feature type="compositionally biased region" description="Basic and acidic residues" evidence="3">
    <location>
        <begin position="491"/>
        <end position="545"/>
    </location>
</feature>
<dbReference type="RefSeq" id="WP_344080802.1">
    <property type="nucleotide sequence ID" value="NZ_BAAALS010000011.1"/>
</dbReference>
<feature type="region of interest" description="Disordered" evidence="3">
    <location>
        <begin position="1"/>
        <end position="65"/>
    </location>
</feature>
<feature type="compositionally biased region" description="Low complexity" evidence="3">
    <location>
        <begin position="548"/>
        <end position="562"/>
    </location>
</feature>
<name>A0ABP4WN38_9ACTN</name>
<feature type="compositionally biased region" description="Basic and acidic residues" evidence="3">
    <location>
        <begin position="467"/>
        <end position="482"/>
    </location>
</feature>
<dbReference type="Pfam" id="PF02113">
    <property type="entry name" value="Peptidase_S13"/>
    <property type="match status" value="1"/>
</dbReference>
<keyword evidence="5" id="KW-1185">Reference proteome</keyword>
<evidence type="ECO:0000313" key="4">
    <source>
        <dbReference type="EMBL" id="GAA1753880.1"/>
    </source>
</evidence>
<evidence type="ECO:0000256" key="1">
    <source>
        <dbReference type="ARBA" id="ARBA00006096"/>
    </source>
</evidence>
<feature type="compositionally biased region" description="Basic and acidic residues" evidence="3">
    <location>
        <begin position="1"/>
        <end position="14"/>
    </location>
</feature>
<feature type="compositionally biased region" description="Pro residues" evidence="3">
    <location>
        <begin position="128"/>
        <end position="140"/>
    </location>
</feature>
<protein>
    <recommendedName>
        <fullName evidence="6">Serine-type D-Ala-D-Ala carboxypeptidase</fullName>
    </recommendedName>
</protein>
<evidence type="ECO:0008006" key="6">
    <source>
        <dbReference type="Google" id="ProtNLM"/>
    </source>
</evidence>
<dbReference type="PANTHER" id="PTHR30023:SF0">
    <property type="entry name" value="PENICILLIN-SENSITIVE CARBOXYPEPTIDASE A"/>
    <property type="match status" value="1"/>
</dbReference>
<proteinExistence type="inferred from homology"/>
<feature type="compositionally biased region" description="Basic and acidic residues" evidence="3">
    <location>
        <begin position="629"/>
        <end position="662"/>
    </location>
</feature>
<comment type="similarity">
    <text evidence="1">Belongs to the peptidase S13 family.</text>
</comment>
<keyword evidence="2" id="KW-0378">Hydrolase</keyword>
<evidence type="ECO:0000256" key="2">
    <source>
        <dbReference type="ARBA" id="ARBA00022801"/>
    </source>
</evidence>
<dbReference type="EMBL" id="BAAALS010000011">
    <property type="protein sequence ID" value="GAA1753880.1"/>
    <property type="molecule type" value="Genomic_DNA"/>
</dbReference>
<feature type="compositionally biased region" description="Pro residues" evidence="3">
    <location>
        <begin position="146"/>
        <end position="175"/>
    </location>
</feature>
<dbReference type="SUPFAM" id="SSF56601">
    <property type="entry name" value="beta-lactamase/transpeptidase-like"/>
    <property type="match status" value="1"/>
</dbReference>
<feature type="region of interest" description="Disordered" evidence="3">
    <location>
        <begin position="85"/>
        <end position="662"/>
    </location>
</feature>
<evidence type="ECO:0000256" key="3">
    <source>
        <dbReference type="SAM" id="MobiDB-lite"/>
    </source>
</evidence>
<feature type="compositionally biased region" description="Pro residues" evidence="3">
    <location>
        <begin position="443"/>
        <end position="465"/>
    </location>
</feature>
<dbReference type="Gene3D" id="3.40.710.10">
    <property type="entry name" value="DD-peptidase/beta-lactamase superfamily"/>
    <property type="match status" value="2"/>
</dbReference>
<evidence type="ECO:0000313" key="5">
    <source>
        <dbReference type="Proteomes" id="UP001500655"/>
    </source>
</evidence>
<dbReference type="PANTHER" id="PTHR30023">
    <property type="entry name" value="D-ALANYL-D-ALANINE CARBOXYPEPTIDASE"/>
    <property type="match status" value="1"/>
</dbReference>
<feature type="compositionally biased region" description="Basic and acidic residues" evidence="3">
    <location>
        <begin position="611"/>
        <end position="622"/>
    </location>
</feature>
<feature type="compositionally biased region" description="Pro residues" evidence="3">
    <location>
        <begin position="370"/>
        <end position="419"/>
    </location>
</feature>
<dbReference type="NCBIfam" id="TIGR00666">
    <property type="entry name" value="PBP4"/>
    <property type="match status" value="1"/>
</dbReference>
<accession>A0ABP4WN38</accession>
<feature type="compositionally biased region" description="Low complexity" evidence="3">
    <location>
        <begin position="176"/>
        <end position="188"/>
    </location>
</feature>
<feature type="compositionally biased region" description="Pro residues" evidence="3">
    <location>
        <begin position="189"/>
        <end position="209"/>
    </location>
</feature>
<feature type="compositionally biased region" description="Low complexity" evidence="3">
    <location>
        <begin position="28"/>
        <end position="57"/>
    </location>
</feature>
<dbReference type="Gene3D" id="3.50.80.20">
    <property type="entry name" value="D-Ala-D-Ala carboxypeptidase C, peptidase S13"/>
    <property type="match status" value="1"/>
</dbReference>
<feature type="compositionally biased region" description="Pro residues" evidence="3">
    <location>
        <begin position="305"/>
        <end position="334"/>
    </location>
</feature>
<dbReference type="PRINTS" id="PR00922">
    <property type="entry name" value="DADACBPTASE3"/>
</dbReference>
<gene>
    <name evidence="4" type="ORF">GCM10009681_26160</name>
</gene>
<dbReference type="InterPro" id="IPR012338">
    <property type="entry name" value="Beta-lactam/transpept-like"/>
</dbReference>
<dbReference type="Proteomes" id="UP001500655">
    <property type="component" value="Unassembled WGS sequence"/>
</dbReference>
<sequence>MTSTESHPDAEPAGHDSGPPDSPEERPGTGVVRPGTGVVRPGTGVVRPGASAAASAAVPEIEPDLGPIHVVLPKIELKPAKQNLLDKLVAPKSKKKKNKNKSDSTGEMPVVRGDDPPADATNTFPVVPAAPPPVAPPAAPPAAARPAPPMPPAAPPPPMPAPPPPTQAPPPPPAAVRPTAPLPAAATRPTPPPAAATRPTPPPAEPPTVPSALDVRRPGASAPPPASAPAAQQLRPELDVRRPGDPAVDVPRPELDVRRPGASGGPAGDAVRPELDVRRPGGSGGPADDIVRPAAAAKAAAAPVRPAPQPPPAAEPIVPVAPPRPEPTAAPAAPPRHDPPTIPVASPRVDPPTVQVPPRVDPPTVQVPPRVDPPTVQVPPPAARTPIAPPPVQQAPVQQPPQASPPPAAAAGPSAPPAPDVRRPGRPTPPPPATFGADQAAPPRTPGVPKAPPPAQFPVAEPPAARPGRDTPSEPDQRRDPRFGPQAGEESGWRDDYRADQRRDASTDYRPDTRRDASPDHRADQRRDASTDHRADAPVRGDQGRRGAGAAPPAHPGTAPHGQPGGPHHGPASEPPPGRPGRGTAQAPPRRTSGRPPVDRPAARTPEAPWADERAPADRNRPAEYGPAAKRERSDPQGWDQRDRARGWDDADWQRDAERDRGDAREVGVLADDALGERKPRRGRLIAAAAIVAAVGLTAGGVASANFTGQATWLGSPLPASAGGPVLGALVEDAPAPDPAKLAARVDGLLADSRLGKHVTASVVDVSTGDSLYEREASAATVPASTTKIVTAAAVLAARGPHYRIETTVVEGSTPGEVVIVGGGDPALAVNENMQYPGAGRLDKLAKQVVKALGDQAPTRVVVDNSAYSGSTAGPGWYSSDLKAGYIANITALMTDGARRDATSTAPNAARYDRPDLAAGQLFAKELGLPASAVTIRNGAAVDGARELGKVSSPTIATLVERMLLTSDNIVAEMLARQVALAKGMPGSFAGAAEATREVLVELGLPTDGYGLVDGSGMSHGNKLSASLLTAIVARAASDDAPQLRPLITGLPVAAYSGTLYDRYRSSSAGAKAAGTVRAKTGTLSGVTALAGLAVDADGRLLAFALMADQTDKTSDRGKYALDSAAAAIVTCGCP</sequence>
<organism evidence="4 5">
    <name type="scientific">Luedemannella helvata</name>
    <dbReference type="NCBI Taxonomy" id="349315"/>
    <lineage>
        <taxon>Bacteria</taxon>
        <taxon>Bacillati</taxon>
        <taxon>Actinomycetota</taxon>
        <taxon>Actinomycetes</taxon>
        <taxon>Micromonosporales</taxon>
        <taxon>Micromonosporaceae</taxon>
        <taxon>Luedemannella</taxon>
    </lineage>
</organism>
<comment type="caution">
    <text evidence="4">The sequence shown here is derived from an EMBL/GenBank/DDBJ whole genome shotgun (WGS) entry which is preliminary data.</text>
</comment>
<reference evidence="5" key="1">
    <citation type="journal article" date="2019" name="Int. J. Syst. Evol. Microbiol.">
        <title>The Global Catalogue of Microorganisms (GCM) 10K type strain sequencing project: providing services to taxonomists for standard genome sequencing and annotation.</title>
        <authorList>
            <consortium name="The Broad Institute Genomics Platform"/>
            <consortium name="The Broad Institute Genome Sequencing Center for Infectious Disease"/>
            <person name="Wu L."/>
            <person name="Ma J."/>
        </authorList>
    </citation>
    <scope>NUCLEOTIDE SEQUENCE [LARGE SCALE GENOMIC DNA]</scope>
    <source>
        <strain evidence="5">JCM 13249</strain>
    </source>
</reference>